<name>A0A3M2J497_9CELL</name>
<dbReference type="Gene3D" id="3.10.290.10">
    <property type="entry name" value="RNA-binding S4 domain"/>
    <property type="match status" value="1"/>
</dbReference>
<proteinExistence type="inferred from homology"/>
<dbReference type="InterPro" id="IPR006145">
    <property type="entry name" value="PsdUridine_synth_RsuA/RluA"/>
</dbReference>
<dbReference type="InterPro" id="IPR020094">
    <property type="entry name" value="TruA/RsuA/RluB/E/F_N"/>
</dbReference>
<dbReference type="Gene3D" id="3.30.70.1560">
    <property type="entry name" value="Alpha-L RNA-binding motif"/>
    <property type="match status" value="1"/>
</dbReference>
<dbReference type="NCBIfam" id="TIGR00093">
    <property type="entry name" value="pseudouridine synthase"/>
    <property type="match status" value="1"/>
</dbReference>
<sequence length="259" mass="28234">MTPDRRPRSTEPAVDVHDPEGVRLQKVLAQAGLGSRRACEDLITAGRVSVDGQIVLELGVRVHPRESVIHVDGLRLQLDQNVITLALNKPLGVVSTMHDPEGRPSLAEFVGNREERLFHVGRLDADSEGLILLTNDGDLANRLSHPSHGVTKTYLATVEGRVTQGLGARLRKGVELEDGVVAVDGFRLVDQTPQASMVELVLHEGRNRVVRRLMEEVGHPVTRLLRTQVGPIRLGDLRPGRTRVLGKAEVGSLMTSVGM</sequence>
<accession>A0A3M2J497</accession>
<dbReference type="CDD" id="cd02870">
    <property type="entry name" value="PseudoU_synth_RsuA_like"/>
    <property type="match status" value="1"/>
</dbReference>
<comment type="similarity">
    <text evidence="2 5">Belongs to the pseudouridine synthase RsuA family.</text>
</comment>
<protein>
    <recommendedName>
        <fullName evidence="5">Pseudouridine synthase</fullName>
        <ecNumber evidence="5">5.4.99.-</ecNumber>
    </recommendedName>
</protein>
<dbReference type="SMART" id="SM00363">
    <property type="entry name" value="S4"/>
    <property type="match status" value="1"/>
</dbReference>
<keyword evidence="3 5" id="KW-0413">Isomerase</keyword>
<dbReference type="PROSITE" id="PS01149">
    <property type="entry name" value="PSI_RSU"/>
    <property type="match status" value="1"/>
</dbReference>
<evidence type="ECO:0000256" key="2">
    <source>
        <dbReference type="ARBA" id="ARBA00008348"/>
    </source>
</evidence>
<dbReference type="Gene3D" id="3.30.70.580">
    <property type="entry name" value="Pseudouridine synthase I, catalytic domain, N-terminal subdomain"/>
    <property type="match status" value="1"/>
</dbReference>
<keyword evidence="8" id="KW-1185">Reference proteome</keyword>
<evidence type="ECO:0000313" key="8">
    <source>
        <dbReference type="Proteomes" id="UP000269289"/>
    </source>
</evidence>
<dbReference type="PANTHER" id="PTHR47683:SF2">
    <property type="entry name" value="RNA-BINDING S4 DOMAIN-CONTAINING PROTEIN"/>
    <property type="match status" value="1"/>
</dbReference>
<dbReference type="OrthoDB" id="9807213at2"/>
<dbReference type="Pfam" id="PF01479">
    <property type="entry name" value="S4"/>
    <property type="match status" value="1"/>
</dbReference>
<dbReference type="InterPro" id="IPR018496">
    <property type="entry name" value="PsdUridine_synth_RsuA/RluB_CS"/>
</dbReference>
<evidence type="ECO:0000256" key="1">
    <source>
        <dbReference type="ARBA" id="ARBA00000073"/>
    </source>
</evidence>
<dbReference type="Pfam" id="PF00849">
    <property type="entry name" value="PseudoU_synth_2"/>
    <property type="match status" value="1"/>
</dbReference>
<dbReference type="SUPFAM" id="SSF55174">
    <property type="entry name" value="Alpha-L RNA-binding motif"/>
    <property type="match status" value="1"/>
</dbReference>
<keyword evidence="4" id="KW-0694">RNA-binding</keyword>
<dbReference type="Proteomes" id="UP000269289">
    <property type="component" value="Unassembled WGS sequence"/>
</dbReference>
<dbReference type="PANTHER" id="PTHR47683">
    <property type="entry name" value="PSEUDOURIDINE SYNTHASE FAMILY PROTEIN-RELATED"/>
    <property type="match status" value="1"/>
</dbReference>
<dbReference type="InterPro" id="IPR042092">
    <property type="entry name" value="PsdUridine_s_RsuA/RluB/E/F_cat"/>
</dbReference>
<dbReference type="GO" id="GO:0000455">
    <property type="term" value="P:enzyme-directed rRNA pseudouridine synthesis"/>
    <property type="evidence" value="ECO:0007669"/>
    <property type="project" value="UniProtKB-ARBA"/>
</dbReference>
<dbReference type="InterPro" id="IPR002942">
    <property type="entry name" value="S4_RNA-bd"/>
</dbReference>
<dbReference type="SUPFAM" id="SSF55120">
    <property type="entry name" value="Pseudouridine synthase"/>
    <property type="match status" value="1"/>
</dbReference>
<dbReference type="InterPro" id="IPR000748">
    <property type="entry name" value="PsdUridine_synth_RsuA/RluB/E/F"/>
</dbReference>
<dbReference type="AlphaFoldDB" id="A0A3M2J497"/>
<dbReference type="EC" id="5.4.99.-" evidence="5"/>
<gene>
    <name evidence="7" type="ORF">EBM89_14670</name>
</gene>
<evidence type="ECO:0000256" key="4">
    <source>
        <dbReference type="PROSITE-ProRule" id="PRU00182"/>
    </source>
</evidence>
<dbReference type="GO" id="GO:0003723">
    <property type="term" value="F:RNA binding"/>
    <property type="evidence" value="ECO:0007669"/>
    <property type="project" value="UniProtKB-KW"/>
</dbReference>
<organism evidence="7 8">
    <name type="scientific">Cellulomonas triticagri</name>
    <dbReference type="NCBI Taxonomy" id="2483352"/>
    <lineage>
        <taxon>Bacteria</taxon>
        <taxon>Bacillati</taxon>
        <taxon>Actinomycetota</taxon>
        <taxon>Actinomycetes</taxon>
        <taxon>Micrococcales</taxon>
        <taxon>Cellulomonadaceae</taxon>
        <taxon>Cellulomonas</taxon>
    </lineage>
</organism>
<comment type="catalytic activity">
    <reaction evidence="1">
        <text>a uridine in RNA = a pseudouridine in RNA</text>
        <dbReference type="Rhea" id="RHEA:48348"/>
        <dbReference type="Rhea" id="RHEA-COMP:12068"/>
        <dbReference type="Rhea" id="RHEA-COMP:12069"/>
        <dbReference type="ChEBI" id="CHEBI:65314"/>
        <dbReference type="ChEBI" id="CHEBI:65315"/>
    </reaction>
</comment>
<dbReference type="GO" id="GO:0120159">
    <property type="term" value="F:rRNA pseudouridine synthase activity"/>
    <property type="evidence" value="ECO:0007669"/>
    <property type="project" value="UniProtKB-ARBA"/>
</dbReference>
<evidence type="ECO:0000256" key="3">
    <source>
        <dbReference type="ARBA" id="ARBA00023235"/>
    </source>
</evidence>
<evidence type="ECO:0000259" key="6">
    <source>
        <dbReference type="SMART" id="SM00363"/>
    </source>
</evidence>
<reference evidence="7 8" key="1">
    <citation type="submission" date="2018-10" db="EMBL/GenBank/DDBJ databases">
        <title>Isolation, diversity and antifungal activity of actinobacteria from wheat.</title>
        <authorList>
            <person name="Han C."/>
        </authorList>
    </citation>
    <scope>NUCLEOTIDE SEQUENCE [LARGE SCALE GENOMIC DNA]</scope>
    <source>
        <strain evidence="7 8">NEAU-YY56</strain>
    </source>
</reference>
<dbReference type="FunFam" id="3.10.290.10:FF:000003">
    <property type="entry name" value="Pseudouridine synthase"/>
    <property type="match status" value="1"/>
</dbReference>
<dbReference type="PROSITE" id="PS50889">
    <property type="entry name" value="S4"/>
    <property type="match status" value="1"/>
</dbReference>
<dbReference type="InterPro" id="IPR050343">
    <property type="entry name" value="RsuA_PseudoU_synthase"/>
</dbReference>
<comment type="caution">
    <text evidence="7">The sequence shown here is derived from an EMBL/GenBank/DDBJ whole genome shotgun (WGS) entry which is preliminary data.</text>
</comment>
<evidence type="ECO:0000256" key="5">
    <source>
        <dbReference type="RuleBase" id="RU003887"/>
    </source>
</evidence>
<dbReference type="InterPro" id="IPR020103">
    <property type="entry name" value="PsdUridine_synth_cat_dom_sf"/>
</dbReference>
<dbReference type="InterPro" id="IPR036986">
    <property type="entry name" value="S4_RNA-bd_sf"/>
</dbReference>
<feature type="domain" description="RNA-binding S4" evidence="6">
    <location>
        <begin position="22"/>
        <end position="81"/>
    </location>
</feature>
<evidence type="ECO:0000313" key="7">
    <source>
        <dbReference type="EMBL" id="RMI06896.1"/>
    </source>
</evidence>
<dbReference type="EMBL" id="RFFI01000088">
    <property type="protein sequence ID" value="RMI06896.1"/>
    <property type="molecule type" value="Genomic_DNA"/>
</dbReference>
<dbReference type="CDD" id="cd00165">
    <property type="entry name" value="S4"/>
    <property type="match status" value="1"/>
</dbReference>